<dbReference type="SUPFAM" id="SSF54862">
    <property type="entry name" value="4Fe-4S ferredoxins"/>
    <property type="match status" value="1"/>
</dbReference>
<reference evidence="9 10" key="1">
    <citation type="submission" date="2015-07" db="EMBL/GenBank/DDBJ databases">
        <title>Whole genome sequence of Thermanaerothrix daxensis DSM 23592.</title>
        <authorList>
            <person name="Hemp J."/>
            <person name="Ward L.M."/>
            <person name="Pace L.A."/>
            <person name="Fischer W.W."/>
        </authorList>
    </citation>
    <scope>NUCLEOTIDE SEQUENCE [LARGE SCALE GENOMIC DNA]</scope>
    <source>
        <strain evidence="9 10">GNS-1</strain>
    </source>
</reference>
<dbReference type="GO" id="GO:0005886">
    <property type="term" value="C:plasma membrane"/>
    <property type="evidence" value="ECO:0007669"/>
    <property type="project" value="UniProtKB-SubCell"/>
</dbReference>
<evidence type="ECO:0000256" key="5">
    <source>
        <dbReference type="ARBA" id="ARBA00023014"/>
    </source>
</evidence>
<comment type="caution">
    <text evidence="9">The sequence shown here is derived from an EMBL/GenBank/DDBJ whole genome shotgun (WGS) entry which is preliminary data.</text>
</comment>
<dbReference type="AlphaFoldDB" id="A0A0P6Y450"/>
<feature type="transmembrane region" description="Helical" evidence="7">
    <location>
        <begin position="114"/>
        <end position="133"/>
    </location>
</feature>
<organism evidence="9 10">
    <name type="scientific">Thermanaerothrix daxensis</name>
    <dbReference type="NCBI Taxonomy" id="869279"/>
    <lineage>
        <taxon>Bacteria</taxon>
        <taxon>Bacillati</taxon>
        <taxon>Chloroflexota</taxon>
        <taxon>Anaerolineae</taxon>
        <taxon>Anaerolineales</taxon>
        <taxon>Anaerolineaceae</taxon>
        <taxon>Thermanaerothrix</taxon>
    </lineage>
</organism>
<keyword evidence="5" id="KW-0411">Iron-sulfur</keyword>
<feature type="transmembrane region" description="Helical" evidence="7">
    <location>
        <begin position="49"/>
        <end position="68"/>
    </location>
</feature>
<evidence type="ECO:0000259" key="8">
    <source>
        <dbReference type="PROSITE" id="PS51379"/>
    </source>
</evidence>
<gene>
    <name evidence="9" type="ORF">SE15_03340</name>
</gene>
<sequence>MNRIDLTQYRLLNILFHYRWPQFLIRAIALAGLIFTILAGLFGTRVGSHNFATIFVWIAWWSALKLFFIPLGGRSWCSICPIPLPGEWLQNRGILSPRGPQTLRGRAWPKALRGHWLQVGTFLLIGLFGAIILTSPNATALILVGLFILATILSLIFERRAFCLYLCPIGGFTGLYAKLTPPKIGVKETYLCATHTEKTCYHACPWGQYPLALKSSANCGLCMECLRVCPYNNIAVNLRPWGAEMTLNSRVHLDETFLGLVMITTALVDAAIFLGPWGALKSAAYALGSPAWWLFATAFLVTAIFLIPGFYALAVSIALNLQRSTQSLPRALNHYSPILLPLGLTAWIAFTINFAFTKFTYIPSVISDPLGWGWNLLGLSTSPGPGEVPFLGSLLQIVILAIGMFWSTNIACRQGETLRSVVPLLFFIGGVGISMMWLLVG</sequence>
<protein>
    <recommendedName>
        <fullName evidence="8">4Fe-4S ferredoxin-type domain-containing protein</fullName>
    </recommendedName>
</protein>
<dbReference type="RefSeq" id="WP_054520674.1">
    <property type="nucleotide sequence ID" value="NZ_LGKO01000002.1"/>
</dbReference>
<dbReference type="PROSITE" id="PS00198">
    <property type="entry name" value="4FE4S_FER_1"/>
    <property type="match status" value="1"/>
</dbReference>
<evidence type="ECO:0000313" key="10">
    <source>
        <dbReference type="Proteomes" id="UP000050544"/>
    </source>
</evidence>
<keyword evidence="2" id="KW-1003">Cell membrane</keyword>
<keyword evidence="3" id="KW-0479">Metal-binding</keyword>
<keyword evidence="7" id="KW-1133">Transmembrane helix</keyword>
<evidence type="ECO:0000313" key="9">
    <source>
        <dbReference type="EMBL" id="KPL84206.1"/>
    </source>
</evidence>
<feature type="domain" description="4Fe-4S ferredoxin-type" evidence="8">
    <location>
        <begin position="209"/>
        <end position="239"/>
    </location>
</feature>
<dbReference type="InterPro" id="IPR017896">
    <property type="entry name" value="4Fe4S_Fe-S-bd"/>
</dbReference>
<dbReference type="GO" id="GO:0046872">
    <property type="term" value="F:metal ion binding"/>
    <property type="evidence" value="ECO:0007669"/>
    <property type="project" value="UniProtKB-KW"/>
</dbReference>
<comment type="subcellular location">
    <subcellularLocation>
        <location evidence="1">Cell membrane</location>
    </subcellularLocation>
</comment>
<evidence type="ECO:0000256" key="7">
    <source>
        <dbReference type="SAM" id="Phobius"/>
    </source>
</evidence>
<feature type="transmembrane region" description="Helical" evidence="7">
    <location>
        <begin position="291"/>
        <end position="317"/>
    </location>
</feature>
<dbReference type="GO" id="GO:0051536">
    <property type="term" value="F:iron-sulfur cluster binding"/>
    <property type="evidence" value="ECO:0007669"/>
    <property type="project" value="UniProtKB-KW"/>
</dbReference>
<dbReference type="PANTHER" id="PTHR30224:SF4">
    <property type="entry name" value="ELECTRON TRANSPORT PROTEIN YCCM-RELATED"/>
    <property type="match status" value="1"/>
</dbReference>
<dbReference type="Proteomes" id="UP000050544">
    <property type="component" value="Unassembled WGS sequence"/>
</dbReference>
<dbReference type="PANTHER" id="PTHR30224">
    <property type="entry name" value="ELECTRON TRANSPORT PROTEIN"/>
    <property type="match status" value="1"/>
</dbReference>
<dbReference type="InterPro" id="IPR017900">
    <property type="entry name" value="4Fe4S_Fe_S_CS"/>
</dbReference>
<dbReference type="STRING" id="869279.SE15_03340"/>
<feature type="transmembrane region" description="Helical" evidence="7">
    <location>
        <begin position="420"/>
        <end position="440"/>
    </location>
</feature>
<dbReference type="EMBL" id="LGKO01000002">
    <property type="protein sequence ID" value="KPL84206.1"/>
    <property type="molecule type" value="Genomic_DNA"/>
</dbReference>
<dbReference type="OrthoDB" id="9771372at2"/>
<evidence type="ECO:0000256" key="6">
    <source>
        <dbReference type="ARBA" id="ARBA00023136"/>
    </source>
</evidence>
<evidence type="ECO:0000256" key="1">
    <source>
        <dbReference type="ARBA" id="ARBA00004236"/>
    </source>
</evidence>
<feature type="transmembrane region" description="Helical" evidence="7">
    <location>
        <begin position="257"/>
        <end position="279"/>
    </location>
</feature>
<evidence type="ECO:0000256" key="3">
    <source>
        <dbReference type="ARBA" id="ARBA00022723"/>
    </source>
</evidence>
<dbReference type="InterPro" id="IPR052378">
    <property type="entry name" value="NosR_regulator"/>
</dbReference>
<keyword evidence="6 7" id="KW-0472">Membrane</keyword>
<proteinExistence type="predicted"/>
<feature type="transmembrane region" description="Helical" evidence="7">
    <location>
        <begin position="139"/>
        <end position="157"/>
    </location>
</feature>
<dbReference type="Pfam" id="PF12801">
    <property type="entry name" value="Fer4_5"/>
    <property type="match status" value="2"/>
</dbReference>
<accession>A0A0P6Y450</accession>
<dbReference type="PROSITE" id="PS51379">
    <property type="entry name" value="4FE4S_FER_2"/>
    <property type="match status" value="1"/>
</dbReference>
<keyword evidence="10" id="KW-1185">Reference proteome</keyword>
<name>A0A0P6Y450_9CHLR</name>
<keyword evidence="7" id="KW-0812">Transmembrane</keyword>
<feature type="transmembrane region" description="Helical" evidence="7">
    <location>
        <begin position="388"/>
        <end position="408"/>
    </location>
</feature>
<evidence type="ECO:0000256" key="2">
    <source>
        <dbReference type="ARBA" id="ARBA00022475"/>
    </source>
</evidence>
<feature type="transmembrane region" description="Helical" evidence="7">
    <location>
        <begin position="338"/>
        <end position="356"/>
    </location>
</feature>
<feature type="transmembrane region" description="Helical" evidence="7">
    <location>
        <begin position="23"/>
        <end position="43"/>
    </location>
</feature>
<keyword evidence="4" id="KW-0408">Iron</keyword>
<evidence type="ECO:0000256" key="4">
    <source>
        <dbReference type="ARBA" id="ARBA00023004"/>
    </source>
</evidence>